<evidence type="ECO:0000313" key="3">
    <source>
        <dbReference type="EMBL" id="KAJ8427190.1"/>
    </source>
</evidence>
<gene>
    <name evidence="3" type="ORF">Cgig2_027936</name>
</gene>
<dbReference type="OrthoDB" id="913267at2759"/>
<name>A0A9Q1JNY3_9CARY</name>
<keyword evidence="4" id="KW-1185">Reference proteome</keyword>
<evidence type="ECO:0000313" key="4">
    <source>
        <dbReference type="Proteomes" id="UP001153076"/>
    </source>
</evidence>
<organism evidence="3 4">
    <name type="scientific">Carnegiea gigantea</name>
    <dbReference type="NCBI Taxonomy" id="171969"/>
    <lineage>
        <taxon>Eukaryota</taxon>
        <taxon>Viridiplantae</taxon>
        <taxon>Streptophyta</taxon>
        <taxon>Embryophyta</taxon>
        <taxon>Tracheophyta</taxon>
        <taxon>Spermatophyta</taxon>
        <taxon>Magnoliopsida</taxon>
        <taxon>eudicotyledons</taxon>
        <taxon>Gunneridae</taxon>
        <taxon>Pentapetalae</taxon>
        <taxon>Caryophyllales</taxon>
        <taxon>Cactineae</taxon>
        <taxon>Cactaceae</taxon>
        <taxon>Cactoideae</taxon>
        <taxon>Echinocereeae</taxon>
        <taxon>Carnegiea</taxon>
    </lineage>
</organism>
<dbReference type="Proteomes" id="UP001153076">
    <property type="component" value="Unassembled WGS sequence"/>
</dbReference>
<dbReference type="AlphaFoldDB" id="A0A9Q1JNY3"/>
<evidence type="ECO:0000256" key="1">
    <source>
        <dbReference type="SAM" id="Coils"/>
    </source>
</evidence>
<sequence length="485" mass="55878">MTWSSGINPRLGYHCMGSFLTNHFIGSDILIRYKDKLTTVHLFDALYASLFVFDRCPDFIRADVFMMKLFLPNGNSQISFPRVALIYPLLTTNLCKGWLEANIPRPFWPHFSHLETLVATPWHFQHRITHGIWYRRWGHFPAHFLYARIAKNFDTFKLDGEASSSPNMVKFNGLGQAKNNVSLSPHAHMLRSLRNTTRAFREWWSKIFVSSTCNPHASDSKRKRSDVPNTNVSKDEDKIGFKPNLKIVRSKKPLETFVPLSENAQSTPKAYAPSIVSRLPRPLRASQGAISVFNIDTVIKELDRNATRCLVKTYLTRCLVLPLMDFILLKVTSIAFMPPSFKELLTSVLYITRHWISRSYSSVNAIKQPLKSKIILCRGKLDDTFQRSNAVGIRYRAITNELKQVESRCEELLKELQLLEDPKKKLSFSEHLLQDTEPEVIDLQDQSDIINATEVMDVTIKASLEKTETHIKESFEDLKKFQWDP</sequence>
<dbReference type="EMBL" id="JAKOGI010001177">
    <property type="protein sequence ID" value="KAJ8427190.1"/>
    <property type="molecule type" value="Genomic_DNA"/>
</dbReference>
<feature type="coiled-coil region" evidence="1">
    <location>
        <begin position="395"/>
        <end position="422"/>
    </location>
</feature>
<evidence type="ECO:0000256" key="2">
    <source>
        <dbReference type="SAM" id="MobiDB-lite"/>
    </source>
</evidence>
<feature type="region of interest" description="Disordered" evidence="2">
    <location>
        <begin position="212"/>
        <end position="237"/>
    </location>
</feature>
<proteinExistence type="predicted"/>
<reference evidence="3" key="1">
    <citation type="submission" date="2022-04" db="EMBL/GenBank/DDBJ databases">
        <title>Carnegiea gigantea Genome sequencing and assembly v2.</title>
        <authorList>
            <person name="Copetti D."/>
            <person name="Sanderson M.J."/>
            <person name="Burquez A."/>
            <person name="Wojciechowski M.F."/>
        </authorList>
    </citation>
    <scope>NUCLEOTIDE SEQUENCE</scope>
    <source>
        <strain evidence="3">SGP5-SGP5p</strain>
        <tissue evidence="3">Aerial part</tissue>
    </source>
</reference>
<accession>A0A9Q1JNY3</accession>
<keyword evidence="1" id="KW-0175">Coiled coil</keyword>
<comment type="caution">
    <text evidence="3">The sequence shown here is derived from an EMBL/GenBank/DDBJ whole genome shotgun (WGS) entry which is preliminary data.</text>
</comment>
<protein>
    <submittedName>
        <fullName evidence="3">Uncharacterized protein</fullName>
    </submittedName>
</protein>